<feature type="transmembrane region" description="Helical" evidence="2">
    <location>
        <begin position="194"/>
        <end position="214"/>
    </location>
</feature>
<evidence type="ECO:0000313" key="4">
    <source>
        <dbReference type="Proteomes" id="UP000741863"/>
    </source>
</evidence>
<dbReference type="Proteomes" id="UP000741863">
    <property type="component" value="Unassembled WGS sequence"/>
</dbReference>
<organism evidence="3 4">
    <name type="scientific">Geomicrobium sediminis</name>
    <dbReference type="NCBI Taxonomy" id="1347788"/>
    <lineage>
        <taxon>Bacteria</taxon>
        <taxon>Bacillati</taxon>
        <taxon>Bacillota</taxon>
        <taxon>Bacilli</taxon>
        <taxon>Bacillales</taxon>
        <taxon>Geomicrobium</taxon>
    </lineage>
</organism>
<reference evidence="3 4" key="1">
    <citation type="submission" date="2021-01" db="EMBL/GenBank/DDBJ databases">
        <title>Genomic Encyclopedia of Type Strains, Phase IV (KMG-IV): sequencing the most valuable type-strain genomes for metagenomic binning, comparative biology and taxonomic classification.</title>
        <authorList>
            <person name="Goeker M."/>
        </authorList>
    </citation>
    <scope>NUCLEOTIDE SEQUENCE [LARGE SCALE GENOMIC DNA]</scope>
    <source>
        <strain evidence="3 4">DSM 25540</strain>
    </source>
</reference>
<dbReference type="RefSeq" id="WP_204695931.1">
    <property type="nucleotide sequence ID" value="NZ_JAFBEC010000002.1"/>
</dbReference>
<feature type="compositionally biased region" description="Basic and acidic residues" evidence="1">
    <location>
        <begin position="162"/>
        <end position="179"/>
    </location>
</feature>
<evidence type="ECO:0000313" key="3">
    <source>
        <dbReference type="EMBL" id="MBM7631904.1"/>
    </source>
</evidence>
<gene>
    <name evidence="3" type="ORF">JOD17_000996</name>
</gene>
<dbReference type="PANTHER" id="PTHR38433:SF1">
    <property type="entry name" value="DUF1641 DOMAIN-CONTAINING PROTEIN"/>
    <property type="match status" value="1"/>
</dbReference>
<name>A0ABS2P9C3_9BACL</name>
<dbReference type="Pfam" id="PF07849">
    <property type="entry name" value="DUF1641"/>
    <property type="match status" value="1"/>
</dbReference>
<accession>A0ABS2P9C3</accession>
<sequence length="217" mass="24474">MAKATTIIREMEIDPKKLHEQQVKEFESLLVEHKDSIEDVFTLIHQLRDREVLNLAHGALGQSEHVLHRIVTAMDSKETTQSIKNALLIFELLGTVNMNELEPIVLKLNHGIKLASEYDHSDQPVGIGGLIRSLNDKEVIEGMNVLMKFVKGFGVDEAQEEKIEPQLERLEHPEKEMGTQKRGSTSNTKPARVYAPRLFGFLTGALVLLVPLLIKKK</sequence>
<evidence type="ECO:0000256" key="1">
    <source>
        <dbReference type="SAM" id="MobiDB-lite"/>
    </source>
</evidence>
<keyword evidence="4" id="KW-1185">Reference proteome</keyword>
<keyword evidence="2" id="KW-1133">Transmembrane helix</keyword>
<protein>
    <submittedName>
        <fullName evidence="3">Uncharacterized protein YjgD (DUF1641 family)</fullName>
    </submittedName>
</protein>
<comment type="caution">
    <text evidence="3">The sequence shown here is derived from an EMBL/GenBank/DDBJ whole genome shotgun (WGS) entry which is preliminary data.</text>
</comment>
<dbReference type="PANTHER" id="PTHR38433">
    <property type="match status" value="1"/>
</dbReference>
<dbReference type="EMBL" id="JAFBEC010000002">
    <property type="protein sequence ID" value="MBM7631904.1"/>
    <property type="molecule type" value="Genomic_DNA"/>
</dbReference>
<proteinExistence type="predicted"/>
<dbReference type="InterPro" id="IPR012440">
    <property type="entry name" value="DUF1641"/>
</dbReference>
<evidence type="ECO:0000256" key="2">
    <source>
        <dbReference type="SAM" id="Phobius"/>
    </source>
</evidence>
<keyword evidence="2" id="KW-0472">Membrane</keyword>
<feature type="region of interest" description="Disordered" evidence="1">
    <location>
        <begin position="162"/>
        <end position="189"/>
    </location>
</feature>
<keyword evidence="2" id="KW-0812">Transmembrane</keyword>